<reference evidence="2" key="1">
    <citation type="journal article" date="2019" name="Int. J. Syst. Evol. Microbiol.">
        <title>The Global Catalogue of Microorganisms (GCM) 10K type strain sequencing project: providing services to taxonomists for standard genome sequencing and annotation.</title>
        <authorList>
            <consortium name="The Broad Institute Genomics Platform"/>
            <consortium name="The Broad Institute Genome Sequencing Center for Infectious Disease"/>
            <person name="Wu L."/>
            <person name="Ma J."/>
        </authorList>
    </citation>
    <scope>NUCLEOTIDE SEQUENCE [LARGE SCALE GENOMIC DNA]</scope>
    <source>
        <strain evidence="2">JCM 17983</strain>
    </source>
</reference>
<evidence type="ECO:0000313" key="2">
    <source>
        <dbReference type="Proteomes" id="UP001500457"/>
    </source>
</evidence>
<accession>A0ABP9F8T1</accession>
<organism evidence="1 2">
    <name type="scientific">Actinomycetospora straminea</name>
    <dbReference type="NCBI Taxonomy" id="663607"/>
    <lineage>
        <taxon>Bacteria</taxon>
        <taxon>Bacillati</taxon>
        <taxon>Actinomycetota</taxon>
        <taxon>Actinomycetes</taxon>
        <taxon>Pseudonocardiales</taxon>
        <taxon>Pseudonocardiaceae</taxon>
        <taxon>Actinomycetospora</taxon>
    </lineage>
</organism>
<comment type="caution">
    <text evidence="1">The sequence shown here is derived from an EMBL/GenBank/DDBJ whole genome shotgun (WGS) entry which is preliminary data.</text>
</comment>
<evidence type="ECO:0000313" key="1">
    <source>
        <dbReference type="EMBL" id="GAA4895574.1"/>
    </source>
</evidence>
<keyword evidence="2" id="KW-1185">Reference proteome</keyword>
<name>A0ABP9F8T1_9PSEU</name>
<gene>
    <name evidence="1" type="ORF">GCM10023203_57370</name>
</gene>
<sequence length="54" mass="6132">MVLPCHWRRNGLSVAAPRAVVIDTMNRDSTSVFNLEDGDKFFTAEFTVNPFETQ</sequence>
<dbReference type="Proteomes" id="UP001500457">
    <property type="component" value="Unassembled WGS sequence"/>
</dbReference>
<proteinExistence type="predicted"/>
<dbReference type="EMBL" id="BAABHQ010000028">
    <property type="protein sequence ID" value="GAA4895574.1"/>
    <property type="molecule type" value="Genomic_DNA"/>
</dbReference>
<protein>
    <submittedName>
        <fullName evidence="1">Uncharacterized protein</fullName>
    </submittedName>
</protein>